<name>Q9HL44_THEAC</name>
<dbReference type="STRING" id="273075.gene:9571606"/>
<dbReference type="OrthoDB" id="335252at2157"/>
<keyword evidence="4" id="KW-0002">3D-structure</keyword>
<dbReference type="EnsemblBacteria" id="CAC11531">
    <property type="protein sequence ID" value="CAC11531"/>
    <property type="gene ID" value="CAC11531"/>
</dbReference>
<dbReference type="RefSeq" id="WP_010900816.1">
    <property type="nucleotide sequence ID" value="NC_002578.1"/>
</dbReference>
<organism evidence="2 3">
    <name type="scientific">Thermoplasma acidophilum (strain ATCC 25905 / DSM 1728 / JCM 9062 / NBRC 15155 / AMRC-C165)</name>
    <dbReference type="NCBI Taxonomy" id="273075"/>
    <lineage>
        <taxon>Archaea</taxon>
        <taxon>Methanobacteriati</taxon>
        <taxon>Thermoplasmatota</taxon>
        <taxon>Thermoplasmata</taxon>
        <taxon>Thermoplasmatales</taxon>
        <taxon>Thermoplasmataceae</taxon>
        <taxon>Thermoplasma</taxon>
    </lineage>
</organism>
<dbReference type="GO" id="GO:0010212">
    <property type="term" value="P:response to ionizing radiation"/>
    <property type="evidence" value="ECO:0007669"/>
    <property type="project" value="TreeGrafter"/>
</dbReference>
<reference evidence="4" key="2">
    <citation type="submission" date="2008-08" db="PDB data bank">
        <title>Solution NMR structure of the OB domain of Ta0387 from Thermoplasma acidophilum.</title>
        <authorList>
            <person name="Ramelot T.A."/>
            <person name="Ding K."/>
            <person name="Lee D."/>
            <person name="Jiang M."/>
            <person name="Ciccosanti C."/>
            <person name="Xiao R."/>
            <person name="Nair R."/>
            <person name="Everett J.K."/>
            <person name="Swapna G."/>
            <person name="Acton T.B."/>
            <person name="Rost B."/>
            <person name="Montelione G.T."/>
            <person name="Kennedy M.A."/>
        </authorList>
    </citation>
    <scope>STRUCTURE BY NMR OF 105-202</scope>
</reference>
<keyword evidence="3" id="KW-1185">Reference proteome</keyword>
<evidence type="ECO:0008006" key="5">
    <source>
        <dbReference type="Google" id="ProtNLM"/>
    </source>
</evidence>
<evidence type="ECO:0000313" key="2">
    <source>
        <dbReference type="EMBL" id="CAC11531.1"/>
    </source>
</evidence>
<protein>
    <recommendedName>
        <fullName evidence="5">Replication factor A</fullName>
    </recommendedName>
</protein>
<dbReference type="DNASU" id="1456003"/>
<evidence type="ECO:0000313" key="3">
    <source>
        <dbReference type="Proteomes" id="UP000001024"/>
    </source>
</evidence>
<dbReference type="KEGG" id="tac:Ta0387"/>
<dbReference type="BMRB" id="Q9HL44"/>
<keyword evidence="1" id="KW-0238">DNA-binding</keyword>
<accession>Q9HL44</accession>
<dbReference type="Gene3D" id="2.40.50.140">
    <property type="entry name" value="Nucleic acid-binding proteins"/>
    <property type="match status" value="2"/>
</dbReference>
<dbReference type="Proteomes" id="UP000001024">
    <property type="component" value="Chromosome"/>
</dbReference>
<dbReference type="CDD" id="cd04491">
    <property type="entry name" value="SoSSB_OBF"/>
    <property type="match status" value="2"/>
</dbReference>
<dbReference type="HOGENOM" id="CLU_031172_1_0_2"/>
<dbReference type="EMBL" id="AL445064">
    <property type="protein sequence ID" value="CAC11531.1"/>
    <property type="molecule type" value="Genomic_DNA"/>
</dbReference>
<evidence type="ECO:0000256" key="1">
    <source>
        <dbReference type="ARBA" id="ARBA00023125"/>
    </source>
</evidence>
<dbReference type="SUPFAM" id="SSF50249">
    <property type="entry name" value="Nucleic acid-binding proteins"/>
    <property type="match status" value="2"/>
</dbReference>
<dbReference type="InParanoid" id="Q9HL44"/>
<dbReference type="PDBsum" id="2K75"/>
<dbReference type="PANTHER" id="PTHR13356:SF10">
    <property type="entry name" value="REPLICATION FACTOR-A PROTEIN 1"/>
    <property type="match status" value="1"/>
</dbReference>
<dbReference type="EvolutionaryTrace" id="Q9HL44"/>
<dbReference type="PDB" id="2K75">
    <property type="method" value="NMR"/>
    <property type="chains" value="A=105-202"/>
</dbReference>
<proteinExistence type="evidence at protein level"/>
<dbReference type="AlphaFoldDB" id="Q9HL44"/>
<dbReference type="SMR" id="Q9HL44"/>
<dbReference type="InterPro" id="IPR012340">
    <property type="entry name" value="NA-bd_OB-fold"/>
</dbReference>
<dbReference type="GO" id="GO:0003677">
    <property type="term" value="F:DNA binding"/>
    <property type="evidence" value="ECO:0007669"/>
    <property type="project" value="UniProtKB-KW"/>
</dbReference>
<sequence>MLSKIVDINAARQNIDMKVKLLSLNKRTIKNDRGETVYYYGIIGDETGTVPFTAWTFPPAVRVGDVIEIRSCYSNIYNGKIRIYIDGRSEVILKPDVEMEVKRSSDLVKIRDVSLSTPYVSVIGKITGIHKKEYESDGTTKSVYQGYIEDDTARIRISSFGKQLQDSDVVRIDNARVAQFNGYLSLSVGDSSRIESVNVNIPEKPRHIFISEIRSPVGGITIVGFVVSVGQGSRIFTKCSVCRRIVEDGTCKDHPKAPVYPDIFGYFSISDGTGTITCYINSDSFLPYAGISQDQFRRDAYSMNPNSLIKKNLLGKCISVSGDLRSQDDRIVMNVQSMKAISAEDNREIESIIEEEFQ</sequence>
<dbReference type="InterPro" id="IPR051231">
    <property type="entry name" value="SOSS-B"/>
</dbReference>
<gene>
    <name evidence="2" type="ordered locus">Ta0387</name>
</gene>
<dbReference type="eggNOG" id="arCOG01510">
    <property type="taxonomic scope" value="Archaea"/>
</dbReference>
<reference evidence="2 3" key="1">
    <citation type="journal article" date="2000" name="Nature">
        <title>The genome sequence of the thermoacidophilic scavenger Thermoplasma acidophilum.</title>
        <authorList>
            <person name="Ruepp A."/>
            <person name="Graml W."/>
            <person name="Santos-Martinez M.L."/>
            <person name="Koretke K.K."/>
            <person name="Volker C."/>
            <person name="Mewes H.W."/>
            <person name="Frishman D."/>
            <person name="Stocker S."/>
            <person name="Lupas A.N."/>
            <person name="Baumeister W."/>
        </authorList>
    </citation>
    <scope>NUCLEOTIDE SEQUENCE [LARGE SCALE GENOMIC DNA]</scope>
    <source>
        <strain evidence="3">ATCC 25905 / DSM 1728 / JCM 9062 / NBRC 15155 / AMRC-C165</strain>
    </source>
</reference>
<dbReference type="PaxDb" id="273075-Ta0387"/>
<dbReference type="NCBIfam" id="NF004998">
    <property type="entry name" value="PRK06386.1"/>
    <property type="match status" value="1"/>
</dbReference>
<dbReference type="GO" id="GO:0000724">
    <property type="term" value="P:double-strand break repair via homologous recombination"/>
    <property type="evidence" value="ECO:0007669"/>
    <property type="project" value="TreeGrafter"/>
</dbReference>
<dbReference type="PANTHER" id="PTHR13356">
    <property type="entry name" value="OB FOLD NUCLEIC ACID BINDING PROTEIN-RELATED"/>
    <property type="match status" value="1"/>
</dbReference>
<evidence type="ECO:0007829" key="4">
    <source>
        <dbReference type="PDB" id="2K75"/>
    </source>
</evidence>